<dbReference type="PROSITE" id="PS00198">
    <property type="entry name" value="4FE4S_FER_1"/>
    <property type="match status" value="1"/>
</dbReference>
<dbReference type="Pfam" id="PF13187">
    <property type="entry name" value="Fer4_9"/>
    <property type="match status" value="1"/>
</dbReference>
<dbReference type="Pfam" id="PF00248">
    <property type="entry name" value="Aldo_ket_red"/>
    <property type="match status" value="1"/>
</dbReference>
<sequence length="386" mass="43524">MQYRTYGKNGFKVSLFGMGCMRLPRIVLPGTTEAQVDKEKAIEMIQYAADHGVNYFDTAFGYHNGTSESVLGEALEGGGRREAVKVVTKQPFGVMKTQDDIRRNLENTLKKLRTDHIDVYLIHNIQKSAWEEIKKRKIIEEYEKFRSEGLIRGIGYSYHGQLPTFKEVLSYYSWDMCQIQQNLLDVDHEATEEAIKLAGEKGCGLVIMEPLRGGNLAIPPAPVQAIYEEYPVKRSAVEWAFRHVINYPQVSTILSGVTTLEQLKNNIEIFSKPESTPNCLTPEEKEILTRVKVKYESLAAIPCTGCEYCLPCPQGVKIPDVFARYNEGTMFGSFYGAKRGYFFLTKGKADASFCVACKECEAKCPQHLEIPKQLETAHAALSGWIE</sequence>
<organism evidence="5 6">
    <name type="scientific">Treponema primitia (strain ATCC BAA-887 / DSM 12427 / ZAS-2)</name>
    <dbReference type="NCBI Taxonomy" id="545694"/>
    <lineage>
        <taxon>Bacteria</taxon>
        <taxon>Pseudomonadati</taxon>
        <taxon>Spirochaetota</taxon>
        <taxon>Spirochaetia</taxon>
        <taxon>Spirochaetales</taxon>
        <taxon>Treponemataceae</taxon>
        <taxon>Treponema</taxon>
    </lineage>
</organism>
<dbReference type="HOGENOM" id="CLU_023205_3_2_12"/>
<dbReference type="PROSITE" id="PS51379">
    <property type="entry name" value="4FE4S_FER_2"/>
    <property type="match status" value="1"/>
</dbReference>
<dbReference type="PANTHER" id="PTHR43312:SF2">
    <property type="entry name" value="OXIDOREDUCTASE"/>
    <property type="match status" value="1"/>
</dbReference>
<name>F5YK52_TREPZ</name>
<dbReference type="CDD" id="cd19096">
    <property type="entry name" value="AKR_Fe-S_oxidoreductase"/>
    <property type="match status" value="1"/>
</dbReference>
<dbReference type="InterPro" id="IPR023210">
    <property type="entry name" value="NADP_OxRdtase_dom"/>
</dbReference>
<evidence type="ECO:0000256" key="2">
    <source>
        <dbReference type="ARBA" id="ARBA00023004"/>
    </source>
</evidence>
<dbReference type="GO" id="GO:0051536">
    <property type="term" value="F:iron-sulfur cluster binding"/>
    <property type="evidence" value="ECO:0007669"/>
    <property type="project" value="UniProtKB-KW"/>
</dbReference>
<proteinExistence type="predicted"/>
<dbReference type="InterPro" id="IPR036812">
    <property type="entry name" value="NAD(P)_OxRdtase_dom_sf"/>
</dbReference>
<keyword evidence="2" id="KW-0408">Iron</keyword>
<dbReference type="STRING" id="545694.TREPR_3365"/>
<evidence type="ECO:0000256" key="3">
    <source>
        <dbReference type="ARBA" id="ARBA00023014"/>
    </source>
</evidence>
<reference evidence="5 6" key="2">
    <citation type="journal article" date="2011" name="ISME J.">
        <title>RNA-seq reveals cooperative metabolic interactions between two termite-gut spirochete species in co-culture.</title>
        <authorList>
            <person name="Rosenthal A.Z."/>
            <person name="Matson E.G."/>
            <person name="Eldar A."/>
            <person name="Leadbetter J.R."/>
        </authorList>
    </citation>
    <scope>NUCLEOTIDE SEQUENCE [LARGE SCALE GENOMIC DNA]</scope>
    <source>
        <strain evidence="6">ATCC BAA-887 / DSM 12427 / ZAS-2</strain>
    </source>
</reference>
<dbReference type="PANTHER" id="PTHR43312">
    <property type="entry name" value="D-THREO-ALDOSE 1-DEHYDROGENASE"/>
    <property type="match status" value="1"/>
</dbReference>
<dbReference type="GO" id="GO:0046872">
    <property type="term" value="F:metal ion binding"/>
    <property type="evidence" value="ECO:0007669"/>
    <property type="project" value="UniProtKB-KW"/>
</dbReference>
<dbReference type="PRINTS" id="PR00069">
    <property type="entry name" value="ALDKETRDTASE"/>
</dbReference>
<keyword evidence="3" id="KW-0411">Iron-sulfur</keyword>
<dbReference type="InterPro" id="IPR020471">
    <property type="entry name" value="AKR"/>
</dbReference>
<evidence type="ECO:0000259" key="4">
    <source>
        <dbReference type="PROSITE" id="PS51379"/>
    </source>
</evidence>
<dbReference type="KEGG" id="tpi:TREPR_3365"/>
<dbReference type="InterPro" id="IPR017896">
    <property type="entry name" value="4Fe4S_Fe-S-bd"/>
</dbReference>
<dbReference type="Gene3D" id="3.20.20.100">
    <property type="entry name" value="NADP-dependent oxidoreductase domain"/>
    <property type="match status" value="1"/>
</dbReference>
<dbReference type="GO" id="GO:0016491">
    <property type="term" value="F:oxidoreductase activity"/>
    <property type="evidence" value="ECO:0007669"/>
    <property type="project" value="InterPro"/>
</dbReference>
<dbReference type="RefSeq" id="WP_015706913.1">
    <property type="nucleotide sequence ID" value="NC_015578.1"/>
</dbReference>
<dbReference type="SUPFAM" id="SSF51430">
    <property type="entry name" value="NAD(P)-linked oxidoreductase"/>
    <property type="match status" value="1"/>
</dbReference>
<evidence type="ECO:0000313" key="6">
    <source>
        <dbReference type="Proteomes" id="UP000009223"/>
    </source>
</evidence>
<keyword evidence="6" id="KW-1185">Reference proteome</keyword>
<dbReference type="InterPro" id="IPR053135">
    <property type="entry name" value="AKR2_Oxidoreductase"/>
</dbReference>
<evidence type="ECO:0000313" key="5">
    <source>
        <dbReference type="EMBL" id="AEF85152.1"/>
    </source>
</evidence>
<feature type="domain" description="4Fe-4S ferredoxin-type" evidence="4">
    <location>
        <begin position="345"/>
        <end position="373"/>
    </location>
</feature>
<gene>
    <name evidence="5" type="ordered locus">TREPR_3365</name>
</gene>
<dbReference type="AlphaFoldDB" id="F5YK52"/>
<dbReference type="OrthoDB" id="9773828at2"/>
<dbReference type="InterPro" id="IPR017900">
    <property type="entry name" value="4Fe4S_Fe_S_CS"/>
</dbReference>
<keyword evidence="1" id="KW-0479">Metal-binding</keyword>
<reference evidence="6" key="1">
    <citation type="submission" date="2009-12" db="EMBL/GenBank/DDBJ databases">
        <title>Complete sequence of Treponema primitia strain ZAS-2.</title>
        <authorList>
            <person name="Tetu S.G."/>
            <person name="Matson E."/>
            <person name="Ren Q."/>
            <person name="Seshadri R."/>
            <person name="Elbourne L."/>
            <person name="Hassan K.A."/>
            <person name="Durkin A."/>
            <person name="Radune D."/>
            <person name="Mohamoud Y."/>
            <person name="Shay R."/>
            <person name="Jin S."/>
            <person name="Zhang X."/>
            <person name="Lucey K."/>
            <person name="Ballor N.R."/>
            <person name="Ottesen E."/>
            <person name="Rosenthal R."/>
            <person name="Allen A."/>
            <person name="Leadbetter J.R."/>
            <person name="Paulsen I.T."/>
        </authorList>
    </citation>
    <scope>NUCLEOTIDE SEQUENCE [LARGE SCALE GENOMIC DNA]</scope>
    <source>
        <strain evidence="6">ATCC BAA-887 / DSM 12427 / ZAS-2</strain>
    </source>
</reference>
<dbReference type="EMBL" id="CP001843">
    <property type="protein sequence ID" value="AEF85152.1"/>
    <property type="molecule type" value="Genomic_DNA"/>
</dbReference>
<dbReference type="Proteomes" id="UP000009223">
    <property type="component" value="Chromosome"/>
</dbReference>
<accession>F5YK52</accession>
<dbReference type="SUPFAM" id="SSF46548">
    <property type="entry name" value="alpha-helical ferredoxin"/>
    <property type="match status" value="1"/>
</dbReference>
<evidence type="ECO:0000256" key="1">
    <source>
        <dbReference type="ARBA" id="ARBA00022723"/>
    </source>
</evidence>
<dbReference type="eggNOG" id="COG1453">
    <property type="taxonomic scope" value="Bacteria"/>
</dbReference>
<protein>
    <submittedName>
        <fullName evidence="5">Oxidoreductase, aldo/keto reductase family</fullName>
    </submittedName>
</protein>